<dbReference type="Pfam" id="PF01522">
    <property type="entry name" value="Polysacc_deac_1"/>
    <property type="match status" value="1"/>
</dbReference>
<dbReference type="Proteomes" id="UP000003052">
    <property type="component" value="Unassembled WGS sequence"/>
</dbReference>
<evidence type="ECO:0000256" key="3">
    <source>
        <dbReference type="SAM" id="SignalP"/>
    </source>
</evidence>
<dbReference type="InterPro" id="IPR011330">
    <property type="entry name" value="Glyco_hydro/deAcase_b/a-brl"/>
</dbReference>
<dbReference type="EMBL" id="AEPB01000025">
    <property type="protein sequence ID" value="EGA90043.1"/>
    <property type="molecule type" value="Genomic_DNA"/>
</dbReference>
<dbReference type="Gene3D" id="3.20.20.370">
    <property type="entry name" value="Glycoside hydrolase/deacetylase"/>
    <property type="match status" value="1"/>
</dbReference>
<protein>
    <recommendedName>
        <fullName evidence="4">NodB homology domain-containing protein</fullName>
    </recommendedName>
</protein>
<feature type="chain" id="PRO_5039657885" description="NodB homology domain-containing protein" evidence="3">
    <location>
        <begin position="28"/>
        <end position="333"/>
    </location>
</feature>
<feature type="domain" description="NodB homology" evidence="4">
    <location>
        <begin position="143"/>
        <end position="333"/>
    </location>
</feature>
<evidence type="ECO:0000313" key="6">
    <source>
        <dbReference type="Proteomes" id="UP000003052"/>
    </source>
</evidence>
<dbReference type="SUPFAM" id="SSF88713">
    <property type="entry name" value="Glycoside hydrolase/deacetylase"/>
    <property type="match status" value="1"/>
</dbReference>
<name>E7RG36_9BACL</name>
<evidence type="ECO:0000256" key="1">
    <source>
        <dbReference type="ARBA" id="ARBA00004613"/>
    </source>
</evidence>
<dbReference type="PANTHER" id="PTHR34216:SF3">
    <property type="entry name" value="POLY-BETA-1,6-N-ACETYL-D-GLUCOSAMINE N-DEACETYLASE"/>
    <property type="match status" value="1"/>
</dbReference>
<dbReference type="PANTHER" id="PTHR34216">
    <property type="match status" value="1"/>
</dbReference>
<dbReference type="CDD" id="cd10918">
    <property type="entry name" value="CE4_NodB_like_5s_6s"/>
    <property type="match status" value="1"/>
</dbReference>
<dbReference type="GO" id="GO:0016810">
    <property type="term" value="F:hydrolase activity, acting on carbon-nitrogen (but not peptide) bonds"/>
    <property type="evidence" value="ECO:0007669"/>
    <property type="project" value="InterPro"/>
</dbReference>
<dbReference type="OrthoDB" id="9778320at2"/>
<evidence type="ECO:0000256" key="2">
    <source>
        <dbReference type="ARBA" id="ARBA00022729"/>
    </source>
</evidence>
<dbReference type="InterPro" id="IPR051398">
    <property type="entry name" value="Polysacch_Deacetylase"/>
</dbReference>
<proteinExistence type="predicted"/>
<dbReference type="GO" id="GO:0005576">
    <property type="term" value="C:extracellular region"/>
    <property type="evidence" value="ECO:0007669"/>
    <property type="project" value="UniProtKB-SubCell"/>
</dbReference>
<gene>
    <name evidence="5" type="ORF">GPDM_07170</name>
</gene>
<dbReference type="GO" id="GO:0005975">
    <property type="term" value="P:carbohydrate metabolic process"/>
    <property type="evidence" value="ECO:0007669"/>
    <property type="project" value="InterPro"/>
</dbReference>
<reference evidence="5 6" key="1">
    <citation type="journal article" date="2011" name="J. Bacteriol.">
        <title>The Draft Genome of Planococcus donghaensis MPA1U2 Reveals Nonsporulation Pathways Controlled by a Conserved Spo0A Regulon.</title>
        <authorList>
            <person name="Pearson M.D."/>
            <person name="Noller H.F."/>
        </authorList>
    </citation>
    <scope>NUCLEOTIDE SEQUENCE [LARGE SCALE GENOMIC DNA]</scope>
    <source>
        <strain evidence="5 6">MPA1U2</strain>
    </source>
</reference>
<dbReference type="RefSeq" id="WP_008430193.1">
    <property type="nucleotide sequence ID" value="NZ_AEPB01000025.1"/>
</dbReference>
<evidence type="ECO:0000259" key="4">
    <source>
        <dbReference type="PROSITE" id="PS51677"/>
    </source>
</evidence>
<comment type="subcellular location">
    <subcellularLocation>
        <location evidence="1">Secreted</location>
    </subcellularLocation>
</comment>
<keyword evidence="2 3" id="KW-0732">Signal</keyword>
<comment type="caution">
    <text evidence="5">The sequence shown here is derived from an EMBL/GenBank/DDBJ whole genome shotgun (WGS) entry which is preliminary data.</text>
</comment>
<feature type="signal peptide" evidence="3">
    <location>
        <begin position="1"/>
        <end position="27"/>
    </location>
</feature>
<accession>E7RG36</accession>
<organism evidence="5 6">
    <name type="scientific">Planococcus donghaensis MPA1U2</name>
    <dbReference type="NCBI Taxonomy" id="933115"/>
    <lineage>
        <taxon>Bacteria</taxon>
        <taxon>Bacillati</taxon>
        <taxon>Bacillota</taxon>
        <taxon>Bacilli</taxon>
        <taxon>Bacillales</taxon>
        <taxon>Caryophanaceae</taxon>
        <taxon>Planococcus</taxon>
    </lineage>
</organism>
<dbReference type="eggNOG" id="COG0726">
    <property type="taxonomic scope" value="Bacteria"/>
</dbReference>
<dbReference type="PROSITE" id="PS51677">
    <property type="entry name" value="NODB"/>
    <property type="match status" value="1"/>
</dbReference>
<dbReference type="AlphaFoldDB" id="E7RG36"/>
<sequence length="333" mass="37757">MKNSKFTLCLLFVIGICLTLSISKAEAHYTDNPLNKSEFLPTNYMSPNLLMGTPLRFVLEYYRFKIGWNDTPTVVPISSSKATPVAIPVLMYHILILGRNDSISVDPVRFKEQMLSLKSAGYTTITELELLAHLEEDAALPDKPILITFDDGYISNYSIAFPILKELNMKASIYVIASRIFETNGVTAGEYEKFSWQQAREMVGTMSIQSHTWDSHSKQPDFQQQDRGLITSRLFTDNKLETQQEFEDRTFTDLSTAKNTIEKNVGTQVVAISYPYGEYTDDTIRLAKKAGYKMAFTIHNGTNNHYSSPFELKRITADGKYSGEELIRLIESD</sequence>
<dbReference type="InterPro" id="IPR002509">
    <property type="entry name" value="NODB_dom"/>
</dbReference>
<evidence type="ECO:0000313" key="5">
    <source>
        <dbReference type="EMBL" id="EGA90043.1"/>
    </source>
</evidence>